<dbReference type="AlphaFoldDB" id="A0A0N5CZE9"/>
<dbReference type="OrthoDB" id="5773473at2759"/>
<keyword evidence="2" id="KW-1185">Reference proteome</keyword>
<dbReference type="Proteomes" id="UP000276776">
    <property type="component" value="Unassembled WGS sequence"/>
</dbReference>
<evidence type="ECO:0000313" key="1">
    <source>
        <dbReference type="EMBL" id="VDN03144.1"/>
    </source>
</evidence>
<evidence type="ECO:0000313" key="3">
    <source>
        <dbReference type="WBParaSite" id="TCLT_0000586401-mRNA-1"/>
    </source>
</evidence>
<accession>A0A0N5CZE9</accession>
<reference evidence="1 2" key="2">
    <citation type="submission" date="2018-11" db="EMBL/GenBank/DDBJ databases">
        <authorList>
            <consortium name="Pathogen Informatics"/>
        </authorList>
    </citation>
    <scope>NUCLEOTIDE SEQUENCE [LARGE SCALE GENOMIC DNA]</scope>
</reference>
<name>A0A0N5CZE9_THECL</name>
<sequence length="88" mass="9936">MNEDRDASEILPNHDFNRISGLNYLSRHDYGIYYPGYASDGPGVLRFGKRGQEKKNVPGVLRFGKRDDDIPGVLRFGKRPVPGVLRFG</sequence>
<protein>
    <submittedName>
        <fullName evidence="3">Aamy domain-containing protein</fullName>
    </submittedName>
</protein>
<dbReference type="STRING" id="103827.A0A0N5CZE9"/>
<organism evidence="3">
    <name type="scientific">Thelazia callipaeda</name>
    <name type="common">Oriental eyeworm</name>
    <name type="synonym">Parasitic nematode</name>
    <dbReference type="NCBI Taxonomy" id="103827"/>
    <lineage>
        <taxon>Eukaryota</taxon>
        <taxon>Metazoa</taxon>
        <taxon>Ecdysozoa</taxon>
        <taxon>Nematoda</taxon>
        <taxon>Chromadorea</taxon>
        <taxon>Rhabditida</taxon>
        <taxon>Spirurina</taxon>
        <taxon>Spiruromorpha</taxon>
        <taxon>Thelazioidea</taxon>
        <taxon>Thelaziidae</taxon>
        <taxon>Thelazia</taxon>
    </lineage>
</organism>
<dbReference type="WBParaSite" id="TCLT_0000586401-mRNA-1">
    <property type="protein sequence ID" value="TCLT_0000586401-mRNA-1"/>
    <property type="gene ID" value="TCLT_0000586401"/>
</dbReference>
<evidence type="ECO:0000313" key="2">
    <source>
        <dbReference type="Proteomes" id="UP000276776"/>
    </source>
</evidence>
<gene>
    <name evidence="1" type="ORF">TCLT_LOCUS5853</name>
</gene>
<dbReference type="EMBL" id="UYYF01004369">
    <property type="protein sequence ID" value="VDN03144.1"/>
    <property type="molecule type" value="Genomic_DNA"/>
</dbReference>
<proteinExistence type="predicted"/>
<reference evidence="3" key="1">
    <citation type="submission" date="2017-02" db="UniProtKB">
        <authorList>
            <consortium name="WormBaseParasite"/>
        </authorList>
    </citation>
    <scope>IDENTIFICATION</scope>
</reference>